<dbReference type="EMBL" id="KQ030519">
    <property type="protein sequence ID" value="KJZ75162.1"/>
    <property type="molecule type" value="Genomic_DNA"/>
</dbReference>
<keyword evidence="5" id="KW-0503">Monooxygenase</keyword>
<dbReference type="Pfam" id="PF13450">
    <property type="entry name" value="NAD_binding_8"/>
    <property type="match status" value="1"/>
</dbReference>
<reference evidence="7 8" key="1">
    <citation type="journal article" date="2014" name="Genome Biol. Evol.">
        <title>Comparative genomics and transcriptomics analyses reveal divergent lifestyle features of nematode endoparasitic fungus Hirsutella minnesotensis.</title>
        <authorList>
            <person name="Lai Y."/>
            <person name="Liu K."/>
            <person name="Zhang X."/>
            <person name="Zhang X."/>
            <person name="Li K."/>
            <person name="Wang N."/>
            <person name="Shu C."/>
            <person name="Wu Y."/>
            <person name="Wang C."/>
            <person name="Bushley K.E."/>
            <person name="Xiang M."/>
            <person name="Liu X."/>
        </authorList>
    </citation>
    <scope>NUCLEOTIDE SEQUENCE [LARGE SCALE GENOMIC DNA]</scope>
    <source>
        <strain evidence="7 8">3608</strain>
    </source>
</reference>
<dbReference type="OrthoDB" id="9993796at2759"/>
<evidence type="ECO:0000256" key="4">
    <source>
        <dbReference type="ARBA" id="ARBA00023002"/>
    </source>
</evidence>
<name>A0A0F8A095_9HYPO</name>
<dbReference type="AlphaFoldDB" id="A0A0F8A095"/>
<evidence type="ECO:0000256" key="5">
    <source>
        <dbReference type="ARBA" id="ARBA00023033"/>
    </source>
</evidence>
<dbReference type="PRINTS" id="PR00420">
    <property type="entry name" value="RNGMNOXGNASE"/>
</dbReference>
<evidence type="ECO:0000256" key="2">
    <source>
        <dbReference type="ARBA" id="ARBA00022630"/>
    </source>
</evidence>
<evidence type="ECO:0000259" key="6">
    <source>
        <dbReference type="Pfam" id="PF01494"/>
    </source>
</evidence>
<comment type="similarity">
    <text evidence="1">Belongs to the paxM FAD-dependent monooxygenase family.</text>
</comment>
<evidence type="ECO:0000313" key="7">
    <source>
        <dbReference type="EMBL" id="KJZ75162.1"/>
    </source>
</evidence>
<dbReference type="GO" id="GO:0004497">
    <property type="term" value="F:monooxygenase activity"/>
    <property type="evidence" value="ECO:0007669"/>
    <property type="project" value="UniProtKB-KW"/>
</dbReference>
<dbReference type="InterPro" id="IPR050493">
    <property type="entry name" value="FAD-dep_Monooxygenase_BioMet"/>
</dbReference>
<keyword evidence="4" id="KW-0560">Oxidoreductase</keyword>
<gene>
    <name evidence="7" type="ORF">HIM_05356</name>
</gene>
<dbReference type="Gene3D" id="3.50.50.60">
    <property type="entry name" value="FAD/NAD(P)-binding domain"/>
    <property type="match status" value="1"/>
</dbReference>
<keyword evidence="8" id="KW-1185">Reference proteome</keyword>
<protein>
    <recommendedName>
        <fullName evidence="6">FAD-binding domain-containing protein</fullName>
    </recommendedName>
</protein>
<dbReference type="InterPro" id="IPR002938">
    <property type="entry name" value="FAD-bd"/>
</dbReference>
<keyword evidence="2" id="KW-0285">Flavoprotein</keyword>
<dbReference type="Proteomes" id="UP000054481">
    <property type="component" value="Unassembled WGS sequence"/>
</dbReference>
<dbReference type="Pfam" id="PF01494">
    <property type="entry name" value="FAD_binding_3"/>
    <property type="match status" value="1"/>
</dbReference>
<dbReference type="PANTHER" id="PTHR13789:SF215">
    <property type="entry name" value="FAD-BINDING DOMAIN-CONTAINING PROTEIN-RELATED"/>
    <property type="match status" value="1"/>
</dbReference>
<evidence type="ECO:0000256" key="1">
    <source>
        <dbReference type="ARBA" id="ARBA00007992"/>
    </source>
</evidence>
<accession>A0A0F8A095</accession>
<keyword evidence="3" id="KW-0274">FAD</keyword>
<evidence type="ECO:0000256" key="3">
    <source>
        <dbReference type="ARBA" id="ARBA00022827"/>
    </source>
</evidence>
<dbReference type="PANTHER" id="PTHR13789">
    <property type="entry name" value="MONOOXYGENASE"/>
    <property type="match status" value="1"/>
</dbReference>
<dbReference type="InterPro" id="IPR036188">
    <property type="entry name" value="FAD/NAD-bd_sf"/>
</dbReference>
<evidence type="ECO:0000313" key="8">
    <source>
        <dbReference type="Proteomes" id="UP000054481"/>
    </source>
</evidence>
<sequence length="399" mass="44174">MLNVLVVGAGIAGLSTAISLRRSGHCVHVYERSSFKNEVGAAINVPPNATRFLVAWGLDPAKHRFVRSRKICFMDPFSLHVTNSLASDKMARAVGGADLYFAHRVDLHNALKWMATREDGPGAPVTIHLGANVISYDPSKPSIVLESGQEIQGDVVVGADGIHSAACEAVLGCANPPVAPVHHNYCYRFLIPSAVLEEDTETRFWNEGRDGCLRILPHNDTQRRIVIYPCRDNTVHNFVGLIYDEDAETNGRENWQEGVPISHVLDRFSDYNPKLLKVISKANQVKRWPLLYRRPLSSWHKGRMALAGDSAHPMLPHQGQGGAQGLEDGLALGITLHGARGAKEIERRLEIYSRVRRHRASVIQILSNVGQDQIGLVRDELRQYLKDDEIPSSPADIYS</sequence>
<proteinExistence type="inferred from homology"/>
<feature type="domain" description="FAD-binding" evidence="6">
    <location>
        <begin position="148"/>
        <end position="361"/>
    </location>
</feature>
<dbReference type="GO" id="GO:0071949">
    <property type="term" value="F:FAD binding"/>
    <property type="evidence" value="ECO:0007669"/>
    <property type="project" value="InterPro"/>
</dbReference>
<organism evidence="7 8">
    <name type="scientific">Hirsutella minnesotensis 3608</name>
    <dbReference type="NCBI Taxonomy" id="1043627"/>
    <lineage>
        <taxon>Eukaryota</taxon>
        <taxon>Fungi</taxon>
        <taxon>Dikarya</taxon>
        <taxon>Ascomycota</taxon>
        <taxon>Pezizomycotina</taxon>
        <taxon>Sordariomycetes</taxon>
        <taxon>Hypocreomycetidae</taxon>
        <taxon>Hypocreales</taxon>
        <taxon>Ophiocordycipitaceae</taxon>
        <taxon>Hirsutella</taxon>
    </lineage>
</organism>
<dbReference type="SUPFAM" id="SSF51905">
    <property type="entry name" value="FAD/NAD(P)-binding domain"/>
    <property type="match status" value="1"/>
</dbReference>
<dbReference type="SUPFAM" id="SSF54373">
    <property type="entry name" value="FAD-linked reductases, C-terminal domain"/>
    <property type="match status" value="1"/>
</dbReference>